<dbReference type="Proteomes" id="UP000826195">
    <property type="component" value="Unassembled WGS sequence"/>
</dbReference>
<gene>
    <name evidence="2" type="ORF">KQX54_007866</name>
</gene>
<name>A0AAV7HXY3_COTGL</name>
<protein>
    <submittedName>
        <fullName evidence="2">Uncharacterized protein</fullName>
    </submittedName>
</protein>
<evidence type="ECO:0000313" key="2">
    <source>
        <dbReference type="EMBL" id="KAH0539757.1"/>
    </source>
</evidence>
<dbReference type="AlphaFoldDB" id="A0AAV7HXY3"/>
<organism evidence="2 3">
    <name type="scientific">Cotesia glomerata</name>
    <name type="common">Lepidopteran parasitic wasp</name>
    <name type="synonym">Apanteles glomeratus</name>
    <dbReference type="NCBI Taxonomy" id="32391"/>
    <lineage>
        <taxon>Eukaryota</taxon>
        <taxon>Metazoa</taxon>
        <taxon>Ecdysozoa</taxon>
        <taxon>Arthropoda</taxon>
        <taxon>Hexapoda</taxon>
        <taxon>Insecta</taxon>
        <taxon>Pterygota</taxon>
        <taxon>Neoptera</taxon>
        <taxon>Endopterygota</taxon>
        <taxon>Hymenoptera</taxon>
        <taxon>Apocrita</taxon>
        <taxon>Ichneumonoidea</taxon>
        <taxon>Braconidae</taxon>
        <taxon>Microgastrinae</taxon>
        <taxon>Cotesia</taxon>
    </lineage>
</organism>
<proteinExistence type="predicted"/>
<feature type="compositionally biased region" description="Basic and acidic residues" evidence="1">
    <location>
        <begin position="96"/>
        <end position="105"/>
    </location>
</feature>
<feature type="compositionally biased region" description="Polar residues" evidence="1">
    <location>
        <begin position="60"/>
        <end position="70"/>
    </location>
</feature>
<comment type="caution">
    <text evidence="2">The sequence shown here is derived from an EMBL/GenBank/DDBJ whole genome shotgun (WGS) entry which is preliminary data.</text>
</comment>
<dbReference type="EMBL" id="JAHXZJ010002609">
    <property type="protein sequence ID" value="KAH0539757.1"/>
    <property type="molecule type" value="Genomic_DNA"/>
</dbReference>
<feature type="compositionally biased region" description="Basic and acidic residues" evidence="1">
    <location>
        <begin position="73"/>
        <end position="85"/>
    </location>
</feature>
<accession>A0AAV7HXY3</accession>
<keyword evidence="3" id="KW-1185">Reference proteome</keyword>
<feature type="region of interest" description="Disordered" evidence="1">
    <location>
        <begin position="60"/>
        <end position="105"/>
    </location>
</feature>
<sequence>MKERQSQSSCQERDKMILKTNAACANSMHLLMEHAPAWDVSVSGYLSRCPVGKLLPAVHSTRTAPPSQVQLIHEQKTPERKEQSRSRTTKIRNSRRREGITGRFS</sequence>
<evidence type="ECO:0000256" key="1">
    <source>
        <dbReference type="SAM" id="MobiDB-lite"/>
    </source>
</evidence>
<evidence type="ECO:0000313" key="3">
    <source>
        <dbReference type="Proteomes" id="UP000826195"/>
    </source>
</evidence>
<reference evidence="2 3" key="1">
    <citation type="journal article" date="2021" name="J. Hered.">
        <title>A chromosome-level genome assembly of the parasitoid wasp, Cotesia glomerata (Hymenoptera: Braconidae).</title>
        <authorList>
            <person name="Pinto B.J."/>
            <person name="Weis J.J."/>
            <person name="Gamble T."/>
            <person name="Ode P.J."/>
            <person name="Paul R."/>
            <person name="Zaspel J.M."/>
        </authorList>
    </citation>
    <scope>NUCLEOTIDE SEQUENCE [LARGE SCALE GENOMIC DNA]</scope>
    <source>
        <strain evidence="2">CgM1</strain>
    </source>
</reference>